<dbReference type="SUPFAM" id="SSF49478">
    <property type="entry name" value="Cna protein B-type domain"/>
    <property type="match status" value="1"/>
</dbReference>
<accession>A0A1T5FTC4</accession>
<dbReference type="AlphaFoldDB" id="A0A1T5FTC4"/>
<reference evidence="3 4" key="1">
    <citation type="submission" date="2017-02" db="EMBL/GenBank/DDBJ databases">
        <authorList>
            <person name="Peterson S.W."/>
        </authorList>
    </citation>
    <scope>NUCLEOTIDE SEQUENCE [LARGE SCALE GENOMIC DNA]</scope>
    <source>
        <strain evidence="3 4">DSM 22899</strain>
    </source>
</reference>
<dbReference type="InterPro" id="IPR041700">
    <property type="entry name" value="OMP_b-brl_3"/>
</dbReference>
<organism evidence="3 4">
    <name type="scientific">Parapedobacter luteus</name>
    <dbReference type="NCBI Taxonomy" id="623280"/>
    <lineage>
        <taxon>Bacteria</taxon>
        <taxon>Pseudomonadati</taxon>
        <taxon>Bacteroidota</taxon>
        <taxon>Sphingobacteriia</taxon>
        <taxon>Sphingobacteriales</taxon>
        <taxon>Sphingobacteriaceae</taxon>
        <taxon>Parapedobacter</taxon>
    </lineage>
</organism>
<dbReference type="OrthoDB" id="603275at2"/>
<evidence type="ECO:0000313" key="4">
    <source>
        <dbReference type="Proteomes" id="UP000190541"/>
    </source>
</evidence>
<dbReference type="STRING" id="623280.SAMN05660226_04179"/>
<name>A0A1T5FTC4_9SPHI</name>
<evidence type="ECO:0000256" key="1">
    <source>
        <dbReference type="SAM" id="SignalP"/>
    </source>
</evidence>
<dbReference type="EMBL" id="FUYS01000023">
    <property type="protein sequence ID" value="SKB99433.1"/>
    <property type="molecule type" value="Genomic_DNA"/>
</dbReference>
<keyword evidence="3" id="KW-0675">Receptor</keyword>
<keyword evidence="1" id="KW-0732">Signal</keyword>
<dbReference type="Pfam" id="PF14905">
    <property type="entry name" value="OMP_b-brl_3"/>
    <property type="match status" value="1"/>
</dbReference>
<feature type="chain" id="PRO_5012572264" evidence="1">
    <location>
        <begin position="21"/>
        <end position="907"/>
    </location>
</feature>
<gene>
    <name evidence="3" type="ORF">SAMN05660226_04179</name>
</gene>
<evidence type="ECO:0000313" key="3">
    <source>
        <dbReference type="EMBL" id="SKB99433.1"/>
    </source>
</evidence>
<evidence type="ECO:0000259" key="2">
    <source>
        <dbReference type="Pfam" id="PF14905"/>
    </source>
</evidence>
<dbReference type="Proteomes" id="UP000190541">
    <property type="component" value="Unassembled WGS sequence"/>
</dbReference>
<protein>
    <submittedName>
        <fullName evidence="3">Outer membrane receptor proteins, mostly Fe transport</fullName>
    </submittedName>
</protein>
<feature type="signal peptide" evidence="1">
    <location>
        <begin position="1"/>
        <end position="20"/>
    </location>
</feature>
<feature type="domain" description="Outer membrane protein beta-barrel" evidence="2">
    <location>
        <begin position="447"/>
        <end position="770"/>
    </location>
</feature>
<proteinExistence type="predicted"/>
<sequence length="907" mass="102211">MWSAIIHILLLTLPISVSHAQTSDVFGKVSDISDESPMHQASVVLLNAKDSIIYADARTQNGIFSFKDVDYGSYKLLVTYPDYTDFVMPVIVDRSGPIDLGNIKMWSDMVLLDEVLVTGKKKPIRIIGDTIEYNPSLYNLAPHATAQDLLKQLDGINVDKDGNITAMGKKVTRVYVDGEEFFGHDPVLVTTNIRADMIEKVQVYDRKSDNAAFTGIDDGKDEKAVNMKLKDDSKIGLFGKVGIGIGNEDFYNANGFFNHFNNDRKFSVYGLSNNVGSVGLSSRDRQQYADGSFESTYNNYDLDPWNGEYSGKGIPTSSGLGSQFSNKYYDGKFSLNINYNFNDIVIDGIDHNIVQDNLPTSFFITDVNRTFHNHMQKHNFSGTFKVDIDQSSSISIKTNVGRIKKTTDNHYISSTLDSNSRLLNSNTRSFSTGSNKRIGMINLLYLKKFRKERRTISIAVDIFDTKSNSDGGLESNTFTYRNENNIYLNQEMNNSDGTSFKTIRSTYTEPLTKYSTIEASIEGTVKTSLLFRNNEIVRADVDFSYVDSLSLSDYKLNQVFGKGGIKYHFNKAKFTIQLGSEFIYVNFDQRSLDKDYLIKRNFDFFQPSADFTYRINPLTSISLKYFGFSNMPDILLLQPFVNNVDPLNIVIGNEELNPSFSNRLTLGYNSYNDQKNILMYANGSLTITNIPIGSTIVTDANGVSTYSYVNVEGGKNISYNSSFGVHFPSPIPKVGMSINGSFLGNRIDNFVNSKLSQSDFNSYSLSVGFGGSKENTYNGGLSVGVMYNTNYNNLQPDYGNKYWGYSFSPNSDFYLPYGITLNTGLNYLFQGKTKVFTEDFRQAIWNSSLEKKFLKDKSLSIKLSVNDILDQNRGFQRSMNNSQIIQNTYSTIGRYFMVSCLWNFRKF</sequence>
<dbReference type="SUPFAM" id="SSF56935">
    <property type="entry name" value="Porins"/>
    <property type="match status" value="1"/>
</dbReference>
<keyword evidence="4" id="KW-1185">Reference proteome</keyword>